<dbReference type="RefSeq" id="WP_142928710.1">
    <property type="nucleotide sequence ID" value="NZ_ML660100.1"/>
</dbReference>
<evidence type="ECO:0000256" key="3">
    <source>
        <dbReference type="ARBA" id="ARBA00023125"/>
    </source>
</evidence>
<gene>
    <name evidence="6" type="ORF">FKG94_19975</name>
</gene>
<dbReference type="InterPro" id="IPR036390">
    <property type="entry name" value="WH_DNA-bd_sf"/>
</dbReference>
<comment type="similarity">
    <text evidence="1">Belongs to the LysR transcriptional regulatory family.</text>
</comment>
<dbReference type="Gene3D" id="3.40.190.10">
    <property type="entry name" value="Periplasmic binding protein-like II"/>
    <property type="match status" value="2"/>
</dbReference>
<evidence type="ECO:0000259" key="5">
    <source>
        <dbReference type="PROSITE" id="PS50931"/>
    </source>
</evidence>
<accession>A0A545T1S0</accession>
<comment type="caution">
    <text evidence="6">The sequence shown here is derived from an EMBL/GenBank/DDBJ whole genome shotgun (WGS) entry which is preliminary data.</text>
</comment>
<dbReference type="PROSITE" id="PS50931">
    <property type="entry name" value="HTH_LYSR"/>
    <property type="match status" value="1"/>
</dbReference>
<keyword evidence="4" id="KW-0804">Transcription</keyword>
<keyword evidence="3" id="KW-0238">DNA-binding</keyword>
<name>A0A545T1S0_9GAMM</name>
<evidence type="ECO:0000256" key="1">
    <source>
        <dbReference type="ARBA" id="ARBA00009437"/>
    </source>
</evidence>
<dbReference type="Proteomes" id="UP000319732">
    <property type="component" value="Unassembled WGS sequence"/>
</dbReference>
<dbReference type="SUPFAM" id="SSF53850">
    <property type="entry name" value="Periplasmic binding protein-like II"/>
    <property type="match status" value="1"/>
</dbReference>
<dbReference type="InterPro" id="IPR036388">
    <property type="entry name" value="WH-like_DNA-bd_sf"/>
</dbReference>
<keyword evidence="7" id="KW-1185">Reference proteome</keyword>
<dbReference type="Pfam" id="PF00126">
    <property type="entry name" value="HTH_1"/>
    <property type="match status" value="1"/>
</dbReference>
<sequence length="295" mass="32333">MFKSLPSPTALRAFEAAVRLGSFKSAAAELVVTPTAISHQIRGLESQLGIALFVRRTRAVEPTAAGARLAGAVNRGFLAISRALEELVADAAILTISTTPAFAALWLVHRMTDFQCRYPGVTLRFETATQSVNPQRDKRVDLLIRCGTAVYDDLVQTPIGGGTIGAYGTPSYIDGLAAAEPIRLFDTRWEQPGPANIDWRTWLARAPAAFNRTPEITRCDQEHYAINAALAGRGLVLASAVLVEEFVKNKWLVPWRPDVVLAGSQYCAYCLPEKATLSKVRNFMQWLQVQGYTQK</sequence>
<dbReference type="InterPro" id="IPR058163">
    <property type="entry name" value="LysR-type_TF_proteobact-type"/>
</dbReference>
<dbReference type="EMBL" id="VHSG01000022">
    <property type="protein sequence ID" value="TQV71168.1"/>
    <property type="molecule type" value="Genomic_DNA"/>
</dbReference>
<dbReference type="InterPro" id="IPR005119">
    <property type="entry name" value="LysR_subst-bd"/>
</dbReference>
<evidence type="ECO:0000313" key="7">
    <source>
        <dbReference type="Proteomes" id="UP000319732"/>
    </source>
</evidence>
<evidence type="ECO:0000313" key="6">
    <source>
        <dbReference type="EMBL" id="TQV71168.1"/>
    </source>
</evidence>
<dbReference type="GO" id="GO:0043565">
    <property type="term" value="F:sequence-specific DNA binding"/>
    <property type="evidence" value="ECO:0007669"/>
    <property type="project" value="TreeGrafter"/>
</dbReference>
<dbReference type="PANTHER" id="PTHR30537:SF26">
    <property type="entry name" value="GLYCINE CLEAVAGE SYSTEM TRANSCRIPTIONAL ACTIVATOR"/>
    <property type="match status" value="1"/>
</dbReference>
<dbReference type="AlphaFoldDB" id="A0A545T1S0"/>
<evidence type="ECO:0000256" key="2">
    <source>
        <dbReference type="ARBA" id="ARBA00023015"/>
    </source>
</evidence>
<keyword evidence="2" id="KW-0805">Transcription regulation</keyword>
<dbReference type="Pfam" id="PF03466">
    <property type="entry name" value="LysR_substrate"/>
    <property type="match status" value="1"/>
</dbReference>
<protein>
    <submittedName>
        <fullName evidence="6">LysR family transcriptional regulator</fullName>
    </submittedName>
</protein>
<dbReference type="PANTHER" id="PTHR30537">
    <property type="entry name" value="HTH-TYPE TRANSCRIPTIONAL REGULATOR"/>
    <property type="match status" value="1"/>
</dbReference>
<dbReference type="InterPro" id="IPR000847">
    <property type="entry name" value="LysR_HTH_N"/>
</dbReference>
<organism evidence="6 7">
    <name type="scientific">Exilibacterium tricleocarpae</name>
    <dbReference type="NCBI Taxonomy" id="2591008"/>
    <lineage>
        <taxon>Bacteria</taxon>
        <taxon>Pseudomonadati</taxon>
        <taxon>Pseudomonadota</taxon>
        <taxon>Gammaproteobacteria</taxon>
        <taxon>Cellvibrionales</taxon>
        <taxon>Cellvibrionaceae</taxon>
        <taxon>Exilibacterium</taxon>
    </lineage>
</organism>
<dbReference type="PRINTS" id="PR00039">
    <property type="entry name" value="HTHLYSR"/>
</dbReference>
<dbReference type="GO" id="GO:0006351">
    <property type="term" value="P:DNA-templated transcription"/>
    <property type="evidence" value="ECO:0007669"/>
    <property type="project" value="TreeGrafter"/>
</dbReference>
<feature type="domain" description="HTH lysR-type" evidence="5">
    <location>
        <begin position="6"/>
        <end position="63"/>
    </location>
</feature>
<dbReference type="Gene3D" id="1.10.10.10">
    <property type="entry name" value="Winged helix-like DNA-binding domain superfamily/Winged helix DNA-binding domain"/>
    <property type="match status" value="1"/>
</dbReference>
<dbReference type="OrthoDB" id="6787458at2"/>
<proteinExistence type="inferred from homology"/>
<dbReference type="SUPFAM" id="SSF46785">
    <property type="entry name" value="Winged helix' DNA-binding domain"/>
    <property type="match status" value="1"/>
</dbReference>
<dbReference type="GO" id="GO:0003700">
    <property type="term" value="F:DNA-binding transcription factor activity"/>
    <property type="evidence" value="ECO:0007669"/>
    <property type="project" value="InterPro"/>
</dbReference>
<reference evidence="6 7" key="1">
    <citation type="submission" date="2019-06" db="EMBL/GenBank/DDBJ databases">
        <title>Whole genome sequence for Cellvibrionaceae sp. R142.</title>
        <authorList>
            <person name="Wang G."/>
        </authorList>
    </citation>
    <scope>NUCLEOTIDE SEQUENCE [LARGE SCALE GENOMIC DNA]</scope>
    <source>
        <strain evidence="6 7">R142</strain>
    </source>
</reference>
<evidence type="ECO:0000256" key="4">
    <source>
        <dbReference type="ARBA" id="ARBA00023163"/>
    </source>
</evidence>